<dbReference type="InterPro" id="IPR010982">
    <property type="entry name" value="Lambda_DNA-bd_dom_sf"/>
</dbReference>
<dbReference type="CDD" id="cd06260">
    <property type="entry name" value="DUF820-like"/>
    <property type="match status" value="1"/>
</dbReference>
<name>A0A415MV95_9FIRM</name>
<dbReference type="Pfam" id="PF05685">
    <property type="entry name" value="Uma2"/>
    <property type="match status" value="1"/>
</dbReference>
<dbReference type="EMBL" id="QRNS01000033">
    <property type="protein sequence ID" value="RHK60403.1"/>
    <property type="molecule type" value="Genomic_DNA"/>
</dbReference>
<dbReference type="PANTHER" id="PTHR36558">
    <property type="entry name" value="GLR1098 PROTEIN"/>
    <property type="match status" value="1"/>
</dbReference>
<dbReference type="InterPro" id="IPR001387">
    <property type="entry name" value="Cro/C1-type_HTH"/>
</dbReference>
<feature type="domain" description="HTH cro/C1-type" evidence="1">
    <location>
        <begin position="6"/>
        <end position="61"/>
    </location>
</feature>
<dbReference type="InterPro" id="IPR008538">
    <property type="entry name" value="Uma2"/>
</dbReference>
<protein>
    <submittedName>
        <fullName evidence="3">Helix-turn-helix domain-containing protein</fullName>
    </submittedName>
</protein>
<dbReference type="Gene3D" id="3.90.1570.10">
    <property type="entry name" value="tt1808, chain A"/>
    <property type="match status" value="1"/>
</dbReference>
<evidence type="ECO:0000313" key="4">
    <source>
        <dbReference type="Proteomes" id="UP000283325"/>
    </source>
</evidence>
<dbReference type="EMBL" id="QRPD01000014">
    <property type="protein sequence ID" value="RHL85520.1"/>
    <property type="molecule type" value="Genomic_DNA"/>
</dbReference>
<gene>
    <name evidence="2" type="ORF">DW054_14500</name>
    <name evidence="3" type="ORF">DWZ98_13830</name>
</gene>
<proteinExistence type="predicted"/>
<dbReference type="SUPFAM" id="SSF47413">
    <property type="entry name" value="lambda repressor-like DNA-binding domains"/>
    <property type="match status" value="1"/>
</dbReference>
<dbReference type="InterPro" id="IPR012296">
    <property type="entry name" value="Nuclease_put_TT1808"/>
</dbReference>
<dbReference type="SUPFAM" id="SSF52980">
    <property type="entry name" value="Restriction endonuclease-like"/>
    <property type="match status" value="1"/>
</dbReference>
<comment type="caution">
    <text evidence="3">The sequence shown here is derived from an EMBL/GenBank/DDBJ whole genome shotgun (WGS) entry which is preliminary data.</text>
</comment>
<organism evidence="3 4">
    <name type="scientific">Dorea formicigenerans</name>
    <dbReference type="NCBI Taxonomy" id="39486"/>
    <lineage>
        <taxon>Bacteria</taxon>
        <taxon>Bacillati</taxon>
        <taxon>Bacillota</taxon>
        <taxon>Clostridia</taxon>
        <taxon>Lachnospirales</taxon>
        <taxon>Lachnospiraceae</taxon>
        <taxon>Dorea</taxon>
    </lineage>
</organism>
<evidence type="ECO:0000313" key="3">
    <source>
        <dbReference type="EMBL" id="RHL85520.1"/>
    </source>
</evidence>
<dbReference type="Proteomes" id="UP000283325">
    <property type="component" value="Unassembled WGS sequence"/>
</dbReference>
<sequence>MTVEEMKQRKKELGYSNEKLSELSGVPLGTVQKVLAGVTRSPRYETLIALERILKKHTDRIGEALPETSEKRQGVYTVEDYYLIPKERRVELIDGVIYDMASPTAIHQILSTELCNIIRSYISRQKGRCIVMAAPMDVQLDCDDKTMVQPDVMVVCDRDKITRKCIYGAPDLAVEILSDSTKKKDMYVKLGKYMEAGVREYWLVDPKGKKVIVYDFEAEVTPSIYGFSSKVPVGIFKGECEVDFAKIYEYISFLYEEDDV</sequence>
<evidence type="ECO:0000313" key="5">
    <source>
        <dbReference type="Proteomes" id="UP000284152"/>
    </source>
</evidence>
<dbReference type="GO" id="GO:0003677">
    <property type="term" value="F:DNA binding"/>
    <property type="evidence" value="ECO:0007669"/>
    <property type="project" value="InterPro"/>
</dbReference>
<evidence type="ECO:0000259" key="1">
    <source>
        <dbReference type="PROSITE" id="PS50943"/>
    </source>
</evidence>
<dbReference type="PROSITE" id="PS50943">
    <property type="entry name" value="HTH_CROC1"/>
    <property type="match status" value="1"/>
</dbReference>
<dbReference type="InterPro" id="IPR011335">
    <property type="entry name" value="Restrct_endonuc-II-like"/>
</dbReference>
<dbReference type="SMART" id="SM00530">
    <property type="entry name" value="HTH_XRE"/>
    <property type="match status" value="1"/>
</dbReference>
<reference evidence="4 5" key="1">
    <citation type="submission" date="2018-08" db="EMBL/GenBank/DDBJ databases">
        <title>A genome reference for cultivated species of the human gut microbiota.</title>
        <authorList>
            <person name="Zou Y."/>
            <person name="Xue W."/>
            <person name="Luo G."/>
        </authorList>
    </citation>
    <scope>NUCLEOTIDE SEQUENCE [LARGE SCALE GENOMIC DNA]</scope>
    <source>
        <strain evidence="3 4">AF36-1BH</strain>
        <strain evidence="2 5">AF42-21</strain>
    </source>
</reference>
<evidence type="ECO:0000313" key="2">
    <source>
        <dbReference type="EMBL" id="RHK60403.1"/>
    </source>
</evidence>
<dbReference type="AlphaFoldDB" id="A0A415MV95"/>
<dbReference type="Pfam" id="PF01381">
    <property type="entry name" value="HTH_3"/>
    <property type="match status" value="1"/>
</dbReference>
<accession>A0A415MV95</accession>
<dbReference type="Proteomes" id="UP000284152">
    <property type="component" value="Unassembled WGS sequence"/>
</dbReference>
<dbReference type="PANTHER" id="PTHR36558:SF1">
    <property type="entry name" value="RESTRICTION ENDONUCLEASE DOMAIN-CONTAINING PROTEIN-RELATED"/>
    <property type="match status" value="1"/>
</dbReference>
<dbReference type="RefSeq" id="WP_117657901.1">
    <property type="nucleotide sequence ID" value="NZ_JAQDGW010000011.1"/>
</dbReference>
<dbReference type="Gene3D" id="1.10.260.40">
    <property type="entry name" value="lambda repressor-like DNA-binding domains"/>
    <property type="match status" value="1"/>
</dbReference>